<evidence type="ECO:0000313" key="2">
    <source>
        <dbReference type="Proteomes" id="UP000195719"/>
    </source>
</evidence>
<proteinExistence type="predicted"/>
<reference evidence="2" key="1">
    <citation type="submission" date="2017-06" db="EMBL/GenBank/DDBJ databases">
        <authorList>
            <person name="Rodrigo-Torres L."/>
            <person name="Arahal R.D."/>
            <person name="Lucena T."/>
        </authorList>
    </citation>
    <scope>NUCLEOTIDE SEQUENCE [LARGE SCALE GENOMIC DNA]</scope>
    <source>
        <strain evidence="2">CECT 9192</strain>
    </source>
</reference>
<evidence type="ECO:0000313" key="1">
    <source>
        <dbReference type="EMBL" id="SMY35036.1"/>
    </source>
</evidence>
<dbReference type="EMBL" id="FYAJ01000002">
    <property type="protein sequence ID" value="SMY35036.1"/>
    <property type="molecule type" value="Genomic_DNA"/>
</dbReference>
<sequence length="70" mass="7626">MGFKKRTVIDPTSFTYATDASGDKIYKTIGLFSAGGGVGLMNFMFEGLVSGSNFRLWLNSTHHAITGTFR</sequence>
<gene>
    <name evidence="1" type="ORF">PAND9192_01704</name>
</gene>
<accession>A0A1Y6MES1</accession>
<keyword evidence="2" id="KW-1185">Reference proteome</keyword>
<name>A0A1Y6MES1_9GAMM</name>
<organism evidence="1 2">
    <name type="scientific">Photobacterium andalusiense</name>
    <dbReference type="NCBI Taxonomy" id="2204296"/>
    <lineage>
        <taxon>Bacteria</taxon>
        <taxon>Pseudomonadati</taxon>
        <taxon>Pseudomonadota</taxon>
        <taxon>Gammaproteobacteria</taxon>
        <taxon>Vibrionales</taxon>
        <taxon>Vibrionaceae</taxon>
        <taxon>Photobacterium</taxon>
    </lineage>
</organism>
<dbReference type="AlphaFoldDB" id="A0A1Y6MES1"/>
<dbReference type="Proteomes" id="UP000195719">
    <property type="component" value="Unassembled WGS sequence"/>
</dbReference>
<protein>
    <submittedName>
        <fullName evidence="1">Uncharacterized protein</fullName>
    </submittedName>
</protein>